<comment type="catalytic activity">
    <reaction evidence="2">
        <text>dihydroxyacetone phosphate = methylglyoxal + phosphate</text>
        <dbReference type="Rhea" id="RHEA:17937"/>
        <dbReference type="ChEBI" id="CHEBI:17158"/>
        <dbReference type="ChEBI" id="CHEBI:43474"/>
        <dbReference type="ChEBI" id="CHEBI:57642"/>
        <dbReference type="EC" id="4.2.3.3"/>
    </reaction>
</comment>
<dbReference type="InterPro" id="IPR018148">
    <property type="entry name" value="Methylglyoxal_synth_AS"/>
</dbReference>
<feature type="binding site" evidence="2">
    <location>
        <begin position="379"/>
        <end position="380"/>
    </location>
    <ligand>
        <name>substrate</name>
    </ligand>
</feature>
<dbReference type="Pfam" id="PF00294">
    <property type="entry name" value="PfkB"/>
    <property type="match status" value="1"/>
</dbReference>
<organism evidence="4 5">
    <name type="scientific">Roseospira visakhapatnamensis</name>
    <dbReference type="NCBI Taxonomy" id="390880"/>
    <lineage>
        <taxon>Bacteria</taxon>
        <taxon>Pseudomonadati</taxon>
        <taxon>Pseudomonadota</taxon>
        <taxon>Alphaproteobacteria</taxon>
        <taxon>Rhodospirillales</taxon>
        <taxon>Rhodospirillaceae</taxon>
        <taxon>Roseospira</taxon>
    </lineage>
</organism>
<evidence type="ECO:0000259" key="3">
    <source>
        <dbReference type="PROSITE" id="PS51855"/>
    </source>
</evidence>
<name>A0A7W6RCA8_9PROT</name>
<dbReference type="SUPFAM" id="SSF52335">
    <property type="entry name" value="Methylglyoxal synthase-like"/>
    <property type="match status" value="1"/>
</dbReference>
<comment type="function">
    <text evidence="2">Catalyzes the formation of methylglyoxal from dihydroxyacetone phosphate.</text>
</comment>
<dbReference type="Gene3D" id="3.40.1190.20">
    <property type="match status" value="1"/>
</dbReference>
<dbReference type="GO" id="GO:0019242">
    <property type="term" value="P:methylglyoxal biosynthetic process"/>
    <property type="evidence" value="ECO:0007669"/>
    <property type="project" value="UniProtKB-UniRule"/>
</dbReference>
<dbReference type="PANTHER" id="PTHR30492:SF0">
    <property type="entry name" value="METHYLGLYOXAL SYNTHASE"/>
    <property type="match status" value="1"/>
</dbReference>
<dbReference type="GO" id="GO:0005829">
    <property type="term" value="C:cytosol"/>
    <property type="evidence" value="ECO:0007669"/>
    <property type="project" value="TreeGrafter"/>
</dbReference>
<protein>
    <recommendedName>
        <fullName evidence="2">Methylglyoxal synthase</fullName>
        <shortName evidence="2">MGS</shortName>
        <ecNumber evidence="2">4.2.3.3</ecNumber>
    </recommendedName>
</protein>
<evidence type="ECO:0000256" key="1">
    <source>
        <dbReference type="ARBA" id="ARBA00006287"/>
    </source>
</evidence>
<dbReference type="CDD" id="cd01166">
    <property type="entry name" value="KdgK"/>
    <property type="match status" value="1"/>
</dbReference>
<proteinExistence type="inferred from homology"/>
<dbReference type="NCBIfam" id="NF003559">
    <property type="entry name" value="PRK05234.1"/>
    <property type="match status" value="1"/>
</dbReference>
<dbReference type="Pfam" id="PF02142">
    <property type="entry name" value="MGS"/>
    <property type="match status" value="1"/>
</dbReference>
<dbReference type="Gene3D" id="3.40.50.1380">
    <property type="entry name" value="Methylglyoxal synthase-like domain"/>
    <property type="match status" value="1"/>
</dbReference>
<evidence type="ECO:0000313" key="4">
    <source>
        <dbReference type="EMBL" id="MBB4265792.1"/>
    </source>
</evidence>
<accession>A0A7W6RCA8</accession>
<dbReference type="HAMAP" id="MF_00549">
    <property type="entry name" value="Methylglyoxal_synth"/>
    <property type="match status" value="1"/>
</dbReference>
<dbReference type="RefSeq" id="WP_184043507.1">
    <property type="nucleotide sequence ID" value="NZ_JACIGK010000008.1"/>
</dbReference>
<comment type="similarity">
    <text evidence="1 2">Belongs to the methylglyoxal synthase family.</text>
</comment>
<dbReference type="Proteomes" id="UP000554286">
    <property type="component" value="Unassembled WGS sequence"/>
</dbReference>
<dbReference type="CDD" id="cd01422">
    <property type="entry name" value="MGS"/>
    <property type="match status" value="1"/>
</dbReference>
<dbReference type="EMBL" id="JACIGK010000008">
    <property type="protein sequence ID" value="MBB4265792.1"/>
    <property type="molecule type" value="Genomic_DNA"/>
</dbReference>
<dbReference type="InterPro" id="IPR004363">
    <property type="entry name" value="Methylgl_synth"/>
</dbReference>
<reference evidence="4 5" key="1">
    <citation type="submission" date="2020-08" db="EMBL/GenBank/DDBJ databases">
        <title>Genome sequencing of Purple Non-Sulfur Bacteria from various extreme environments.</title>
        <authorList>
            <person name="Mayer M."/>
        </authorList>
    </citation>
    <scope>NUCLEOTIDE SEQUENCE [LARGE SCALE GENOMIC DNA]</scope>
    <source>
        <strain evidence="4 5">JA131</strain>
    </source>
</reference>
<evidence type="ECO:0000256" key="2">
    <source>
        <dbReference type="HAMAP-Rule" id="MF_00549"/>
    </source>
</evidence>
<evidence type="ECO:0000313" key="5">
    <source>
        <dbReference type="Proteomes" id="UP000554286"/>
    </source>
</evidence>
<feature type="active site" description="Proton donor/acceptor" evidence="2">
    <location>
        <position position="385"/>
    </location>
</feature>
<dbReference type="GO" id="GO:0008929">
    <property type="term" value="F:methylglyoxal synthase activity"/>
    <property type="evidence" value="ECO:0007669"/>
    <property type="project" value="UniProtKB-UniRule"/>
</dbReference>
<feature type="binding site" evidence="2">
    <location>
        <position position="336"/>
    </location>
    <ligand>
        <name>substrate</name>
    </ligand>
</feature>
<dbReference type="EC" id="4.2.3.3" evidence="2"/>
<dbReference type="InterPro" id="IPR029056">
    <property type="entry name" value="Ribokinase-like"/>
</dbReference>
<dbReference type="PROSITE" id="PS51855">
    <property type="entry name" value="MGS"/>
    <property type="match status" value="1"/>
</dbReference>
<sequence length="450" mass="47594">MDRLDLLCLGEALVEFNDQGGGRWFESIGGDVSNVAIAASRQGARAGLATRLGTDRFGDRLVQRWTEEKVAIDAVERDPTAPTGLYFIRRRDREYRHTYRRTGTAASLLSPDTLPSAALRLTRTLHVSAISQVIGEHTAAACAAAMDEARAAGARVSYAPKLRPALRSLEQSRDLILASMRGADVVLTALDDARKLSGLTDARDVLAFHQDQGARMTVMTLDTDGAMISRDGVVTEIAPHPAHSVDRVGFGDCFAGAFLARWMATDDPVAAARYAVVAAALSTEGYGAVATIPTRVQVKAALAAGRADAPAAGTALGGSEAGDKPRLALVAHDARKDAMISWGLRHHDQLGRCEIVATGTTGGRLAAAMPDLSVRRLRSGPLGGDQQIGAMIAEKALDGLIFFTDPLSPLPHDVDVKALTRLAVVYDLPMACSEATADMVIAHMVRSAAA</sequence>
<dbReference type="SMART" id="SM00851">
    <property type="entry name" value="MGS"/>
    <property type="match status" value="1"/>
</dbReference>
<keyword evidence="2" id="KW-0456">Lyase</keyword>
<dbReference type="InterPro" id="IPR011607">
    <property type="entry name" value="MGS-like_dom"/>
</dbReference>
<dbReference type="PROSITE" id="PS01335">
    <property type="entry name" value="METHYLGLYOXAL_SYNTH"/>
    <property type="match status" value="1"/>
</dbReference>
<keyword evidence="5" id="KW-1185">Reference proteome</keyword>
<dbReference type="PANTHER" id="PTHR30492">
    <property type="entry name" value="METHYLGLYOXAL SYNTHASE"/>
    <property type="match status" value="1"/>
</dbReference>
<dbReference type="AlphaFoldDB" id="A0A7W6RCA8"/>
<feature type="binding site" evidence="2">
    <location>
        <position position="412"/>
    </location>
    <ligand>
        <name>substrate</name>
    </ligand>
</feature>
<dbReference type="InterPro" id="IPR011611">
    <property type="entry name" value="PfkB_dom"/>
</dbReference>
<feature type="domain" description="MGS-like" evidence="3">
    <location>
        <begin position="319"/>
        <end position="450"/>
    </location>
</feature>
<comment type="caution">
    <text evidence="4">The sequence shown here is derived from an EMBL/GenBank/DDBJ whole genome shotgun (WGS) entry which is preliminary data.</text>
</comment>
<feature type="binding site" evidence="2">
    <location>
        <begin position="358"/>
        <end position="361"/>
    </location>
    <ligand>
        <name>substrate</name>
    </ligand>
</feature>
<gene>
    <name evidence="2" type="primary">mgsA</name>
    <name evidence="4" type="ORF">GGD89_001416</name>
</gene>
<feature type="binding site" evidence="2">
    <location>
        <position position="332"/>
    </location>
    <ligand>
        <name>substrate</name>
    </ligand>
</feature>
<dbReference type="InterPro" id="IPR036914">
    <property type="entry name" value="MGS-like_dom_sf"/>
</dbReference>
<dbReference type="SUPFAM" id="SSF53613">
    <property type="entry name" value="Ribokinase-like"/>
    <property type="match status" value="1"/>
</dbReference>